<gene>
    <name evidence="1" type="ORF">EGH73_02400</name>
</gene>
<name>A0A3N0XBB1_9FLAO</name>
<reference evidence="2" key="1">
    <citation type="submission" date="2018-11" db="EMBL/GenBank/DDBJ databases">
        <title>Proposal to divide the Flavobacteriaceae and reorganize its genera based on Amino Acid Identity values calculated from whole genome sequences.</title>
        <authorList>
            <person name="Nicholson A.C."/>
            <person name="Gulvik C.A."/>
            <person name="Whitney A.M."/>
            <person name="Humrighouse B.W."/>
            <person name="Bell M."/>
            <person name="Holmes B."/>
            <person name="Steigerwalt A."/>
            <person name="Villarma A."/>
            <person name="Sheth M."/>
            <person name="Batra D."/>
            <person name="Pryor J."/>
            <person name="Bernardet J.-F."/>
            <person name="Hugo C."/>
            <person name="Kampfer P."/>
            <person name="Newman J."/>
            <person name="Mcquiston J."/>
        </authorList>
    </citation>
    <scope>NUCLEOTIDE SEQUENCE [LARGE SCALE GENOMIC DNA]</scope>
    <source>
        <strain evidence="2">DSM 22165</strain>
    </source>
</reference>
<dbReference type="Pfam" id="PF11306">
    <property type="entry name" value="DUF3108"/>
    <property type="match status" value="1"/>
</dbReference>
<dbReference type="InterPro" id="IPR021457">
    <property type="entry name" value="DUF3108"/>
</dbReference>
<evidence type="ECO:0000313" key="1">
    <source>
        <dbReference type="EMBL" id="ROI14636.1"/>
    </source>
</evidence>
<reference evidence="2" key="2">
    <citation type="submission" date="2018-11" db="EMBL/GenBank/DDBJ databases">
        <title>Proposal to divide the Flavobacteriaceae and reorganize its genera based on Amino Acid Identity values calculated from whole genome sequences.</title>
        <authorList>
            <person name="Nicholson A.C."/>
            <person name="Gulvik C.A."/>
            <person name="Whitney A.M."/>
            <person name="Humrighouse B.W."/>
            <person name="Bell M."/>
            <person name="Holmes B."/>
            <person name="Steigerwalt A."/>
            <person name="Villarma A."/>
            <person name="Sheth M."/>
            <person name="Batra D."/>
            <person name="Pryor J."/>
            <person name="Bernardet J.-F."/>
            <person name="Hugo C."/>
            <person name="Kampfer P."/>
            <person name="Newman J."/>
            <person name="Mcquiston J.R."/>
        </authorList>
    </citation>
    <scope>NUCLEOTIDE SEQUENCE [LARGE SCALE GENOMIC DNA]</scope>
    <source>
        <strain evidence="2">DSM 22165</strain>
    </source>
</reference>
<dbReference type="Proteomes" id="UP000267623">
    <property type="component" value="Unassembled WGS sequence"/>
</dbReference>
<dbReference type="EMBL" id="RJTU01000015">
    <property type="protein sequence ID" value="ROI14636.1"/>
    <property type="molecule type" value="Genomic_DNA"/>
</dbReference>
<protein>
    <submittedName>
        <fullName evidence="1">DUF3108 domain-containing protein</fullName>
    </submittedName>
</protein>
<evidence type="ECO:0000313" key="2">
    <source>
        <dbReference type="Proteomes" id="UP000267623"/>
    </source>
</evidence>
<accession>A0A3N0XBB1</accession>
<dbReference type="RefSeq" id="WP_123280513.1">
    <property type="nucleotide sequence ID" value="NZ_DALZAR010000064.1"/>
</dbReference>
<organism evidence="1 2">
    <name type="scientific">Epilithonimonas hominis</name>
    <dbReference type="NCBI Taxonomy" id="420404"/>
    <lineage>
        <taxon>Bacteria</taxon>
        <taxon>Pseudomonadati</taxon>
        <taxon>Bacteroidota</taxon>
        <taxon>Flavobacteriia</taxon>
        <taxon>Flavobacteriales</taxon>
        <taxon>Weeksellaceae</taxon>
        <taxon>Chryseobacterium group</taxon>
        <taxon>Epilithonimonas</taxon>
    </lineage>
</organism>
<proteinExistence type="predicted"/>
<sequence>MKNIFLFIGFLFFSTVYGQFDNINAGEVLSYRIHYGFITAGNATLATTKTSYNGQPAFYVKGTGKTSGTAKAFFKVEDSYESYINTRKEPLFYVRNVAEGSYRQHLQTTFNPNNNSLVLVDKIHTDRPAKTVNVPDNVQDMMSCFYYLRSLPSENLRVGSVVRMNVWIDDEIFPFQLKVVAAEKLSTKFGKIECLKIVPSVMSGRVFREKEGVTMWVSNDQNRVPILIKAELAVGSLKASIDGFTNVKYPLNFKK</sequence>
<comment type="caution">
    <text evidence="1">The sequence shown here is derived from an EMBL/GenBank/DDBJ whole genome shotgun (WGS) entry which is preliminary data.</text>
</comment>
<dbReference type="AlphaFoldDB" id="A0A3N0XBB1"/>